<dbReference type="InterPro" id="IPR001781">
    <property type="entry name" value="Znf_LIM"/>
</dbReference>
<gene>
    <name evidence="9" type="ORF">CC1G_03636</name>
</gene>
<dbReference type="GeneID" id="6005268"/>
<dbReference type="VEuPathDB" id="FungiDB:CC1G_03636"/>
<feature type="region of interest" description="Disordered" evidence="7">
    <location>
        <begin position="662"/>
        <end position="710"/>
    </location>
</feature>
<feature type="compositionally biased region" description="Basic and acidic residues" evidence="7">
    <location>
        <begin position="770"/>
        <end position="780"/>
    </location>
</feature>
<evidence type="ECO:0000256" key="6">
    <source>
        <dbReference type="PROSITE-ProRule" id="PRU00125"/>
    </source>
</evidence>
<keyword evidence="3" id="KW-0677">Repeat</keyword>
<feature type="compositionally biased region" description="Polar residues" evidence="7">
    <location>
        <begin position="843"/>
        <end position="853"/>
    </location>
</feature>
<comment type="subcellular location">
    <subcellularLocation>
        <location evidence="1">Nucleus</location>
    </subcellularLocation>
</comment>
<reference evidence="9 10" key="1">
    <citation type="journal article" date="2010" name="Proc. Natl. Acad. Sci. U.S.A.">
        <title>Insights into evolution of multicellular fungi from the assembled chromosomes of the mushroom Coprinopsis cinerea (Coprinus cinereus).</title>
        <authorList>
            <person name="Stajich J.E."/>
            <person name="Wilke S.K."/>
            <person name="Ahren D."/>
            <person name="Au C.H."/>
            <person name="Birren B.W."/>
            <person name="Borodovsky M."/>
            <person name="Burns C."/>
            <person name="Canback B."/>
            <person name="Casselton L.A."/>
            <person name="Cheng C.K."/>
            <person name="Deng J."/>
            <person name="Dietrich F.S."/>
            <person name="Fargo D.C."/>
            <person name="Farman M.L."/>
            <person name="Gathman A.C."/>
            <person name="Goldberg J."/>
            <person name="Guigo R."/>
            <person name="Hoegger P.J."/>
            <person name="Hooker J.B."/>
            <person name="Huggins A."/>
            <person name="James T.Y."/>
            <person name="Kamada T."/>
            <person name="Kilaru S."/>
            <person name="Kodira C."/>
            <person name="Kues U."/>
            <person name="Kupfer D."/>
            <person name="Kwan H.S."/>
            <person name="Lomsadze A."/>
            <person name="Li W."/>
            <person name="Lilly W.W."/>
            <person name="Ma L.J."/>
            <person name="Mackey A.J."/>
            <person name="Manning G."/>
            <person name="Martin F."/>
            <person name="Muraguchi H."/>
            <person name="Natvig D.O."/>
            <person name="Palmerini H."/>
            <person name="Ramesh M.A."/>
            <person name="Rehmeyer C.J."/>
            <person name="Roe B.A."/>
            <person name="Shenoy N."/>
            <person name="Stanke M."/>
            <person name="Ter-Hovhannisyan V."/>
            <person name="Tunlid A."/>
            <person name="Velagapudi R."/>
            <person name="Vision T.J."/>
            <person name="Zeng Q."/>
            <person name="Zolan M.E."/>
            <person name="Pukkila P.J."/>
        </authorList>
    </citation>
    <scope>NUCLEOTIDE SEQUENCE [LARGE SCALE GENOMIC DNA]</scope>
    <source>
        <strain evidence="10">Okayama-7 / 130 / ATCC MYA-4618 / FGSC 9003</strain>
    </source>
</reference>
<keyword evidence="4 6" id="KW-0862">Zinc</keyword>
<feature type="region of interest" description="Disordered" evidence="7">
    <location>
        <begin position="498"/>
        <end position="517"/>
    </location>
</feature>
<feature type="compositionally biased region" description="Polar residues" evidence="7">
    <location>
        <begin position="347"/>
        <end position="359"/>
    </location>
</feature>
<dbReference type="GO" id="GO:0005737">
    <property type="term" value="C:cytoplasm"/>
    <property type="evidence" value="ECO:0007669"/>
    <property type="project" value="TreeGrafter"/>
</dbReference>
<sequence>MGFCRRCGEIVAGERCRCGGSPAAPIVAFKKALSDASAQDKWTKTYVACNRSPSPTRPGTVQSSVEALNRNTSNPPSPTKRFPRPLQSSTSNAPQLSSQVSQHIASTTSTLRPKSPLKQAITVPDPSSDIIPSLVDNTLSKVYGSVLQPKETLSSYSCALCSSRFPPDATIYPDPSRPNANNPRFLCRPCYEENGGSKGPCGACSRPVLTLKSEGGFVQAASKYWHKRCFDCAGCQKNIGDRPMVDLLGRPCCVDCFDNCLKRETPQKPKPSSSVAANGADSPKAETKPSNVGGLSKTPPGVKVARESSPTIEELEHRLGIARRESSPVLEELSQRLSSIGKDINHRYSTGSPSPSPLNKRTGGRPSYPLGESSSHSQPPSSRLQSPARRQSSPAPTAEAIQEMKQRLFAGASTPSSPPRSPAFPSVHIVSRIDRHASSTVSSSSISDLDSLYSPLPVTPDLISDFSDNTTQSSFSEPPDSPPRRPDDVELLMSSVTQRKTTASRYNRSDIFSPLDDPIIEETNSQLNTPVKTPTKNGATPSRTPVEISPLRLRKKSSTPLKRDPEPAAVPSACRKCGGKLFTVGNDSTFVTLSSAEQGKPSEVYHTRCFTCSICNGTFESEKKGQASFVRHNGKPCHAECAPKERITIHKSPSTPALRSYVTSLKREEDPPSPSPSRARSSTHRPTSSRFEPTALAAPTNPQPAPRFGSRTVCPGCKKAVSPMERGVIPGPQGTKWHSSCLVCGGKKTRPVSWYGTRKDEKNPTPGCGKKLDSAAKSDGEGGLASSPQPSPVRTVLSPTYTGSGKVVPQFTGTTTIARQFTGAGGGGEAALLRQLTGGGLNPTRSISPTKQLGSGGVRPRPKSVLGMRNTKSVDEGRGMFLHWLEP</sequence>
<keyword evidence="2 6" id="KW-0479">Metal-binding</keyword>
<dbReference type="GO" id="GO:0005634">
    <property type="term" value="C:nucleus"/>
    <property type="evidence" value="ECO:0007669"/>
    <property type="project" value="UniProtKB-SubCell"/>
</dbReference>
<dbReference type="PROSITE" id="PS50023">
    <property type="entry name" value="LIM_DOMAIN_2"/>
    <property type="match status" value="1"/>
</dbReference>
<dbReference type="PANTHER" id="PTHR24215:SF35">
    <property type="entry name" value="MUSCLE LIM PROTEIN MLP84B"/>
    <property type="match status" value="1"/>
</dbReference>
<evidence type="ECO:0000256" key="2">
    <source>
        <dbReference type="ARBA" id="ARBA00022723"/>
    </source>
</evidence>
<feature type="region of interest" description="Disordered" evidence="7">
    <location>
        <begin position="49"/>
        <end position="125"/>
    </location>
</feature>
<feature type="region of interest" description="Disordered" evidence="7">
    <location>
        <begin position="341"/>
        <end position="404"/>
    </location>
</feature>
<dbReference type="Gene3D" id="2.10.110.10">
    <property type="entry name" value="Cysteine Rich Protein"/>
    <property type="match status" value="3"/>
</dbReference>
<dbReference type="eggNOG" id="ENOG502S54T">
    <property type="taxonomic scope" value="Eukaryota"/>
</dbReference>
<evidence type="ECO:0000313" key="9">
    <source>
        <dbReference type="EMBL" id="EAU92849.2"/>
    </source>
</evidence>
<feature type="compositionally biased region" description="Low complexity" evidence="7">
    <location>
        <begin position="373"/>
        <end position="394"/>
    </location>
</feature>
<feature type="compositionally biased region" description="Low complexity" evidence="7">
    <location>
        <begin position="676"/>
        <end position="690"/>
    </location>
</feature>
<evidence type="ECO:0000256" key="1">
    <source>
        <dbReference type="ARBA" id="ARBA00004123"/>
    </source>
</evidence>
<dbReference type="Pfam" id="PF00412">
    <property type="entry name" value="LIM"/>
    <property type="match status" value="1"/>
</dbReference>
<dbReference type="STRING" id="240176.A8N1U3"/>
<evidence type="ECO:0000256" key="4">
    <source>
        <dbReference type="ARBA" id="ARBA00022833"/>
    </source>
</evidence>
<organism evidence="9 10">
    <name type="scientific">Coprinopsis cinerea (strain Okayama-7 / 130 / ATCC MYA-4618 / FGSC 9003)</name>
    <name type="common">Inky cap fungus</name>
    <name type="synonym">Hormographiella aspergillata</name>
    <dbReference type="NCBI Taxonomy" id="240176"/>
    <lineage>
        <taxon>Eukaryota</taxon>
        <taxon>Fungi</taxon>
        <taxon>Dikarya</taxon>
        <taxon>Basidiomycota</taxon>
        <taxon>Agaricomycotina</taxon>
        <taxon>Agaricomycetes</taxon>
        <taxon>Agaricomycetidae</taxon>
        <taxon>Agaricales</taxon>
        <taxon>Agaricineae</taxon>
        <taxon>Psathyrellaceae</taxon>
        <taxon>Coprinopsis</taxon>
    </lineage>
</organism>
<dbReference type="GO" id="GO:0030695">
    <property type="term" value="F:GTPase regulator activity"/>
    <property type="evidence" value="ECO:0007669"/>
    <property type="project" value="UniProtKB-ARBA"/>
</dbReference>
<dbReference type="RefSeq" id="XP_001828842.2">
    <property type="nucleotide sequence ID" value="XM_001828790.2"/>
</dbReference>
<dbReference type="InParanoid" id="A8N1U3"/>
<feature type="region of interest" description="Disordered" evidence="7">
    <location>
        <begin position="265"/>
        <end position="311"/>
    </location>
</feature>
<feature type="compositionally biased region" description="Polar residues" evidence="7">
    <location>
        <begin position="86"/>
        <end position="112"/>
    </location>
</feature>
<dbReference type="CDD" id="cd08368">
    <property type="entry name" value="LIM"/>
    <property type="match status" value="2"/>
</dbReference>
<feature type="region of interest" description="Disordered" evidence="7">
    <location>
        <begin position="524"/>
        <end position="570"/>
    </location>
</feature>
<feature type="compositionally biased region" description="Polar residues" evidence="7">
    <location>
        <begin position="51"/>
        <end position="74"/>
    </location>
</feature>
<dbReference type="HOGENOM" id="CLU_003767_0_0_1"/>
<keyword evidence="5" id="KW-0539">Nucleus</keyword>
<feature type="compositionally biased region" description="Polar residues" evidence="7">
    <location>
        <begin position="524"/>
        <end position="543"/>
    </location>
</feature>
<evidence type="ECO:0000256" key="7">
    <source>
        <dbReference type="SAM" id="MobiDB-lite"/>
    </source>
</evidence>
<evidence type="ECO:0000256" key="5">
    <source>
        <dbReference type="ARBA" id="ARBA00023242"/>
    </source>
</evidence>
<dbReference type="GO" id="GO:0046872">
    <property type="term" value="F:metal ion binding"/>
    <property type="evidence" value="ECO:0007669"/>
    <property type="project" value="UniProtKB-KW"/>
</dbReference>
<keyword evidence="10" id="KW-1185">Reference proteome</keyword>
<name>A8N1U3_COPC7</name>
<dbReference type="EMBL" id="AACS02000001">
    <property type="protein sequence ID" value="EAU92849.2"/>
    <property type="molecule type" value="Genomic_DNA"/>
</dbReference>
<protein>
    <recommendedName>
        <fullName evidence="8">LIM zinc-binding domain-containing protein</fullName>
    </recommendedName>
</protein>
<feature type="region of interest" description="Disordered" evidence="7">
    <location>
        <begin position="755"/>
        <end position="794"/>
    </location>
</feature>
<dbReference type="PROSITE" id="PS00478">
    <property type="entry name" value="LIM_DOMAIN_1"/>
    <property type="match status" value="1"/>
</dbReference>
<dbReference type="OMA" id="PQGSKWH"/>
<dbReference type="KEGG" id="cci:CC1G_03636"/>
<dbReference type="PANTHER" id="PTHR24215">
    <property type="entry name" value="RHO-GTPASE-ACTIVATING PROTEIN LRG1"/>
    <property type="match status" value="1"/>
</dbReference>
<dbReference type="Proteomes" id="UP000001861">
    <property type="component" value="Unassembled WGS sequence"/>
</dbReference>
<evidence type="ECO:0000256" key="3">
    <source>
        <dbReference type="ARBA" id="ARBA00022737"/>
    </source>
</evidence>
<dbReference type="GO" id="GO:0030036">
    <property type="term" value="P:actin cytoskeleton organization"/>
    <property type="evidence" value="ECO:0007669"/>
    <property type="project" value="TreeGrafter"/>
</dbReference>
<proteinExistence type="predicted"/>
<evidence type="ECO:0000259" key="8">
    <source>
        <dbReference type="PROSITE" id="PS50023"/>
    </source>
</evidence>
<feature type="domain" description="LIM zinc-binding" evidence="8">
    <location>
        <begin position="199"/>
        <end position="263"/>
    </location>
</feature>
<feature type="region of interest" description="Disordered" evidence="7">
    <location>
        <begin position="840"/>
        <end position="872"/>
    </location>
</feature>
<accession>A8N1U3</accession>
<evidence type="ECO:0000313" key="10">
    <source>
        <dbReference type="Proteomes" id="UP000001861"/>
    </source>
</evidence>
<dbReference type="SMART" id="SM00132">
    <property type="entry name" value="LIM"/>
    <property type="match status" value="2"/>
</dbReference>
<comment type="caution">
    <text evidence="9">The sequence shown here is derived from an EMBL/GenBank/DDBJ whole genome shotgun (WGS) entry which is preliminary data.</text>
</comment>
<keyword evidence="6" id="KW-0440">LIM domain</keyword>
<dbReference type="OrthoDB" id="1112565at2759"/>
<dbReference type="AlphaFoldDB" id="A8N1U3"/>
<feature type="region of interest" description="Disordered" evidence="7">
    <location>
        <begin position="463"/>
        <end position="488"/>
    </location>
</feature>